<reference evidence="3 4" key="1">
    <citation type="journal article" date="2010" name="Proc. Natl. Acad. Sci. U.S.A.">
        <title>Insights into evolution of multicellular fungi from the assembled chromosomes of the mushroom Coprinopsis cinerea (Coprinus cinereus).</title>
        <authorList>
            <person name="Stajich J.E."/>
            <person name="Wilke S.K."/>
            <person name="Ahren D."/>
            <person name="Au C.H."/>
            <person name="Birren B.W."/>
            <person name="Borodovsky M."/>
            <person name="Burns C."/>
            <person name="Canback B."/>
            <person name="Casselton L.A."/>
            <person name="Cheng C.K."/>
            <person name="Deng J."/>
            <person name="Dietrich F.S."/>
            <person name="Fargo D.C."/>
            <person name="Farman M.L."/>
            <person name="Gathman A.C."/>
            <person name="Goldberg J."/>
            <person name="Guigo R."/>
            <person name="Hoegger P.J."/>
            <person name="Hooker J.B."/>
            <person name="Huggins A."/>
            <person name="James T.Y."/>
            <person name="Kamada T."/>
            <person name="Kilaru S."/>
            <person name="Kodira C."/>
            <person name="Kues U."/>
            <person name="Kupfer D."/>
            <person name="Kwan H.S."/>
            <person name="Lomsadze A."/>
            <person name="Li W."/>
            <person name="Lilly W.W."/>
            <person name="Ma L.J."/>
            <person name="Mackey A.J."/>
            <person name="Manning G."/>
            <person name="Martin F."/>
            <person name="Muraguchi H."/>
            <person name="Natvig D.O."/>
            <person name="Palmerini H."/>
            <person name="Ramesh M.A."/>
            <person name="Rehmeyer C.J."/>
            <person name="Roe B.A."/>
            <person name="Shenoy N."/>
            <person name="Stanke M."/>
            <person name="Ter-Hovhannisyan V."/>
            <person name="Tunlid A."/>
            <person name="Velagapudi R."/>
            <person name="Vision T.J."/>
            <person name="Zeng Q."/>
            <person name="Zolan M.E."/>
            <person name="Pukkila P.J."/>
        </authorList>
    </citation>
    <scope>NUCLEOTIDE SEQUENCE [LARGE SCALE GENOMIC DNA]</scope>
    <source>
        <strain evidence="4">Okayama-7 / 130 / ATCC MYA-4618 / FGSC 9003</strain>
    </source>
</reference>
<name>A8NZX0_COPC7</name>
<feature type="compositionally biased region" description="Acidic residues" evidence="2">
    <location>
        <begin position="660"/>
        <end position="674"/>
    </location>
</feature>
<dbReference type="EMBL" id="AACS02000006">
    <property type="protein sequence ID" value="EAU84114.2"/>
    <property type="molecule type" value="Genomic_DNA"/>
</dbReference>
<evidence type="ECO:0000313" key="4">
    <source>
        <dbReference type="Proteomes" id="UP000001861"/>
    </source>
</evidence>
<protein>
    <submittedName>
        <fullName evidence="3">Uncharacterized protein</fullName>
    </submittedName>
</protein>
<gene>
    <name evidence="3" type="ORF">CC1G_06976</name>
</gene>
<feature type="region of interest" description="Disordered" evidence="2">
    <location>
        <begin position="635"/>
        <end position="745"/>
    </location>
</feature>
<feature type="region of interest" description="Disordered" evidence="2">
    <location>
        <begin position="73"/>
        <end position="141"/>
    </location>
</feature>
<feature type="compositionally biased region" description="Pro residues" evidence="2">
    <location>
        <begin position="715"/>
        <end position="737"/>
    </location>
</feature>
<feature type="coiled-coil region" evidence="1">
    <location>
        <begin position="225"/>
        <end position="252"/>
    </location>
</feature>
<dbReference type="VEuPathDB" id="FungiDB:CC1G_06976"/>
<evidence type="ECO:0000256" key="1">
    <source>
        <dbReference type="SAM" id="Coils"/>
    </source>
</evidence>
<organism evidence="3 4">
    <name type="scientific">Coprinopsis cinerea (strain Okayama-7 / 130 / ATCC MYA-4618 / FGSC 9003)</name>
    <name type="common">Inky cap fungus</name>
    <name type="synonym">Hormographiella aspergillata</name>
    <dbReference type="NCBI Taxonomy" id="240176"/>
    <lineage>
        <taxon>Eukaryota</taxon>
        <taxon>Fungi</taxon>
        <taxon>Dikarya</taxon>
        <taxon>Basidiomycota</taxon>
        <taxon>Agaricomycotina</taxon>
        <taxon>Agaricomycetes</taxon>
        <taxon>Agaricomycetidae</taxon>
        <taxon>Agaricales</taxon>
        <taxon>Agaricineae</taxon>
        <taxon>Psathyrellaceae</taxon>
        <taxon>Coprinopsis</taxon>
    </lineage>
</organism>
<feature type="compositionally biased region" description="Basic and acidic residues" evidence="2">
    <location>
        <begin position="643"/>
        <end position="654"/>
    </location>
</feature>
<dbReference type="Proteomes" id="UP000001861">
    <property type="component" value="Unassembled WGS sequence"/>
</dbReference>
<keyword evidence="1" id="KW-0175">Coiled coil</keyword>
<dbReference type="eggNOG" id="ENOG502SHEA">
    <property type="taxonomic scope" value="Eukaryota"/>
</dbReference>
<dbReference type="RefSeq" id="XP_001837770.2">
    <property type="nucleotide sequence ID" value="XM_001837718.2"/>
</dbReference>
<dbReference type="GeneID" id="6014332"/>
<sequence>MDTGGVRPFERVCFNLSRHCGAVPLASFLANDYQDLDIRDYHILPFGQTPTDNEPTDANLATLQAATVGPEFRGVQDGEEGQPARAGAPSGATLPLGGPASATTDSLVPKPSTCGTTGSHPTSSSSTTDSKLLHSKPTPENAQDMLEQTCLRLCGTTEGLLIWEVFRDHKLNTFGAILTVTSLTGLQRTYRTPSPQYPTGLQAKREAAYLAIQMGALDFLRTGEEDRMKHKKEELVARAKIAEQQSRQQREEKGEDEDDAVRLVEEACERKHAKIYWVPYRNPTNREQWGMALRVALSLHQAETYSTEATFESKAKAKAQCASTALKEDLLEYLKSGEGNGEPSARFPSGLGIQLQRAASHRYSLQEYFDTLPKPFPIEVGQKSALDLKPVNWVNSLVQGTKVPGLKVNYYFTSSDQGAASLSGCVLRVEWHPNAANPQKIDWKLPTYIVDCHFARRADAKAAVCLLAVSQDMQGTIQQLKERWQDSREALLSRAHRTLAESRIIPTLMSKGSKLTQRAGTKGYHRIRYEWGGADGAFGCTLKVDVSNDPNFPDVREFSVAPQYLSKLEAKCAAACVAAKSGVIELLHSRSGGVVSEVRGRDGQKRGYWDILNDLDMDEEDRGRELSLLFTEGGRGVKRKHDGGKDSHSKKIDVGKMGVDDGEIEQGQIVEDDPQGTASNYSVSTNPPTAPGRRAKKRQAHQNSEPTRLGGPSSLPRPPPSARPLPARPPPVHPTHFPPHGYRPINTRYVKTAKCGGRRLWTRTSQVPPRIAIP</sequence>
<dbReference type="OrthoDB" id="3254160at2759"/>
<feature type="compositionally biased region" description="Low complexity" evidence="2">
    <location>
        <begin position="111"/>
        <end position="130"/>
    </location>
</feature>
<keyword evidence="4" id="KW-1185">Reference proteome</keyword>
<dbReference type="KEGG" id="cci:CC1G_06976"/>
<comment type="caution">
    <text evidence="3">The sequence shown here is derived from an EMBL/GenBank/DDBJ whole genome shotgun (WGS) entry which is preliminary data.</text>
</comment>
<dbReference type="HOGENOM" id="CLU_361304_0_0_1"/>
<evidence type="ECO:0000256" key="2">
    <source>
        <dbReference type="SAM" id="MobiDB-lite"/>
    </source>
</evidence>
<dbReference type="InParanoid" id="A8NZX0"/>
<proteinExistence type="predicted"/>
<dbReference type="AlphaFoldDB" id="A8NZX0"/>
<evidence type="ECO:0000313" key="3">
    <source>
        <dbReference type="EMBL" id="EAU84114.2"/>
    </source>
</evidence>
<feature type="compositionally biased region" description="Polar residues" evidence="2">
    <location>
        <begin position="676"/>
        <end position="687"/>
    </location>
</feature>
<accession>A8NZX0</accession>